<evidence type="ECO:0008006" key="4">
    <source>
        <dbReference type="Google" id="ProtNLM"/>
    </source>
</evidence>
<sequence>MSICQFPISNSKGICYRQRTTECVKENNGITKFFLKDLIKESTLKNNDDVSKNEIQDKEKKNVHPNEKNQSFNVSYTWETDTISGLRFINVLNKKDKKKLGFQCIYCRDRQLFKKKSSVLFHMVTFNHGLKNSVIDELKINERTSDDRLNFINNFNAEKQITIEKENIVEKNNTKDYNLIKLEIEFVSTMNLLTLDELKELFLFFFPEQVMSTDENIIKENVIEKFLLNINSLSENYSRIIEKEYHMPHCSKDLNHITLSEYLNQLKNVKLEEKSNLHCEEIVDSELAINETMTSQNKQCEEKKMCANQEKNIVETSNENILSKNITEEQKVYIIEENRNDKINAEDQVPLKSVEKKDNVVVDEKNMNNLVIEQNIENVIVEEKKKRKRKEKIKIDENKHILININDYNILRHDDQLFISLTTNKNKPRKEKTIIGKENLLIINNSINNDEMNKQDNNDENMNTTTCSNINDNNSTKSNNNNNNNFHNIYNCGSSYNNHEHIKNVKGSDNSNIHPSSNNNNNNNDNKNKNTMNVLLNLNDKEKKKRSRNEGNKEAKMNVTKKVRNMENKNNMDTNFLYEKNVDNQNKNEHLSEQKLINYESIIGIDDITKSNGLKEQDNTISSNPNYNIISTASNTCDMQEEFYNNMNININRCLCKQTIINNNNDDINNNNNNIINVSETKEQGNVKDSYSTNNNEEDTNILNKIPNDNKIQRIQIQVDDDLNDNKKNISEKNVEEPILNCSKNKIVNMVNYKDKIRIDKRRNKSVIEKKEINNKNILKKITKTNTLNSNTKGRKQKANIIETQKDNILKKNLKRNYSYKINTYKEKNRIINYNKRNNSRKNIIKTTGFMNNYYKHQHIDNIIINKKKNTKLFNKKNKLNNIINNKCYKKVNEHICTSSIKEIKQLCNLSNENIIPHNEHLSCTRSYRLSRYIKK</sequence>
<feature type="region of interest" description="Disordered" evidence="1">
    <location>
        <begin position="450"/>
        <end position="482"/>
    </location>
</feature>
<feature type="region of interest" description="Disordered" evidence="1">
    <location>
        <begin position="500"/>
        <end position="530"/>
    </location>
</feature>
<reference evidence="2" key="1">
    <citation type="submission" date="2016-09" db="EMBL/GenBank/DDBJ databases">
        <authorList>
            <consortium name="Pathogen Informatics"/>
            <person name="Sun Q."/>
            <person name="Inoue M."/>
        </authorList>
    </citation>
    <scope>NUCLEOTIDE SEQUENCE</scope>
</reference>
<feature type="compositionally biased region" description="Low complexity" evidence="1">
    <location>
        <begin position="508"/>
        <end position="525"/>
    </location>
</feature>
<organism evidence="2 3">
    <name type="scientific">Plasmodium gaboni</name>
    <dbReference type="NCBI Taxonomy" id="647221"/>
    <lineage>
        <taxon>Eukaryota</taxon>
        <taxon>Sar</taxon>
        <taxon>Alveolata</taxon>
        <taxon>Apicomplexa</taxon>
        <taxon>Aconoidasida</taxon>
        <taxon>Haemosporida</taxon>
        <taxon>Plasmodiidae</taxon>
        <taxon>Plasmodium</taxon>
        <taxon>Plasmodium (Laverania)</taxon>
    </lineage>
</organism>
<evidence type="ECO:0000256" key="1">
    <source>
        <dbReference type="SAM" id="MobiDB-lite"/>
    </source>
</evidence>
<dbReference type="EMBL" id="LT969435">
    <property type="protein sequence ID" value="SOV16484.1"/>
    <property type="molecule type" value="Genomic_DNA"/>
</dbReference>
<accession>A0ABY1UU24</accession>
<proteinExistence type="predicted"/>
<gene>
    <name evidence="2" type="ORF">PGABG01_1229800</name>
</gene>
<feature type="compositionally biased region" description="Low complexity" evidence="1">
    <location>
        <begin position="468"/>
        <end position="482"/>
    </location>
</feature>
<protein>
    <recommendedName>
        <fullName evidence="4">BED-type domain-containing protein</fullName>
    </recommendedName>
</protein>
<name>A0ABY1UU24_9APIC</name>
<evidence type="ECO:0000313" key="3">
    <source>
        <dbReference type="Proteomes" id="UP000831156"/>
    </source>
</evidence>
<keyword evidence="3" id="KW-1185">Reference proteome</keyword>
<evidence type="ECO:0000313" key="2">
    <source>
        <dbReference type="EMBL" id="SOV16484.1"/>
    </source>
</evidence>
<dbReference type="Proteomes" id="UP000831156">
    <property type="component" value="Chromosome 12"/>
</dbReference>